<gene>
    <name evidence="1" type="ORF">QMA06_12475</name>
</gene>
<keyword evidence="2" id="KW-1185">Reference proteome</keyword>
<evidence type="ECO:0000313" key="2">
    <source>
        <dbReference type="Proteomes" id="UP001231197"/>
    </source>
</evidence>
<comment type="caution">
    <text evidence="1">The sequence shown here is derived from an EMBL/GenBank/DDBJ whole genome shotgun (WGS) entry which is preliminary data.</text>
</comment>
<dbReference type="RefSeq" id="WP_290207199.1">
    <property type="nucleotide sequence ID" value="NZ_JASDDK010000004.1"/>
</dbReference>
<proteinExistence type="predicted"/>
<accession>A0ABT7ZXS9</accession>
<organism evidence="1 2">
    <name type="scientific">Winogradskyella bathintestinalis</name>
    <dbReference type="NCBI Taxonomy" id="3035208"/>
    <lineage>
        <taxon>Bacteria</taxon>
        <taxon>Pseudomonadati</taxon>
        <taxon>Bacteroidota</taxon>
        <taxon>Flavobacteriia</taxon>
        <taxon>Flavobacteriales</taxon>
        <taxon>Flavobacteriaceae</taxon>
        <taxon>Winogradskyella</taxon>
    </lineage>
</organism>
<dbReference type="InterPro" id="IPR032522">
    <property type="entry name" value="DUF4961"/>
</dbReference>
<dbReference type="EMBL" id="JASDDK010000004">
    <property type="protein sequence ID" value="MDN3493538.1"/>
    <property type="molecule type" value="Genomic_DNA"/>
</dbReference>
<dbReference type="Proteomes" id="UP001231197">
    <property type="component" value="Unassembled WGS sequence"/>
</dbReference>
<name>A0ABT7ZXS9_9FLAO</name>
<dbReference type="Pfam" id="PF16328">
    <property type="entry name" value="DUF4961"/>
    <property type="match status" value="1"/>
</dbReference>
<sequence length="327" mass="35662">MKKVFIIFKRRRVLRVLLLFAFLIFTMCMTITGVIQPHSATVGEEISVTVNVRIQPQESTGYNFIFGVLAPVSWNVEENATVTYSSPVGNGTLRLATDADIATNSMLTWSEEIESVVGIGENYGLVKWTVFISESPVNVEDGVTVDGQVSLALTVGQENINTQMGYLVANSGYGIGLDFGDAPAYNVNFTPCIEISGADNNLINLCGPAPYPVVVKPNVRTLKDIIKINFDAAKGDTSLFDVEQVYFCGTALVDGVEVSNCGVNNANIMDNIGGNLWEITFWPNSFFGADPNSVISDMTYTFQNEVGDIIIQDPDTLEDFILIENCD</sequence>
<reference evidence="1 2" key="1">
    <citation type="journal article" date="2023" name="Int. J. Syst. Evol. Microbiol.">
        <title>Winogradskyella bathintestinalis sp. nov., isolated from the intestine of the deep-sea loosejaw dragonfish, Malacosteus niger.</title>
        <authorList>
            <person name="Uniacke-Lowe S."/>
            <person name="Johnson C.N."/>
            <person name="Stanton C."/>
            <person name="Hill C."/>
            <person name="Ross P."/>
        </authorList>
    </citation>
    <scope>NUCLEOTIDE SEQUENCE [LARGE SCALE GENOMIC DNA]</scope>
    <source>
        <strain evidence="1 2">APC 3343</strain>
    </source>
</reference>
<protein>
    <submittedName>
        <fullName evidence="1">DUF4961 domain-containing protein</fullName>
    </submittedName>
</protein>
<evidence type="ECO:0000313" key="1">
    <source>
        <dbReference type="EMBL" id="MDN3493538.1"/>
    </source>
</evidence>